<protein>
    <recommendedName>
        <fullName evidence="8">Zn(2)-C6 fungal-type domain-containing protein</fullName>
    </recommendedName>
</protein>
<feature type="region of interest" description="Disordered" evidence="7">
    <location>
        <begin position="1"/>
        <end position="32"/>
    </location>
</feature>
<evidence type="ECO:0000313" key="10">
    <source>
        <dbReference type="Proteomes" id="UP001586593"/>
    </source>
</evidence>
<feature type="region of interest" description="Disordered" evidence="7">
    <location>
        <begin position="93"/>
        <end position="124"/>
    </location>
</feature>
<dbReference type="PANTHER" id="PTHR37534">
    <property type="entry name" value="TRANSCRIPTIONAL ACTIVATOR PROTEIN UGA3"/>
    <property type="match status" value="1"/>
</dbReference>
<evidence type="ECO:0000256" key="2">
    <source>
        <dbReference type="ARBA" id="ARBA00022833"/>
    </source>
</evidence>
<dbReference type="Gene3D" id="4.10.240.10">
    <property type="entry name" value="Zn(2)-C6 fungal-type DNA-binding domain"/>
    <property type="match status" value="1"/>
</dbReference>
<accession>A0ABR3Y695</accession>
<comment type="caution">
    <text evidence="9">The sequence shown here is derived from an EMBL/GenBank/DDBJ whole genome shotgun (WGS) entry which is preliminary data.</text>
</comment>
<keyword evidence="3" id="KW-0805">Transcription regulation</keyword>
<feature type="domain" description="Zn(2)-C6 fungal-type" evidence="8">
    <location>
        <begin position="40"/>
        <end position="68"/>
    </location>
</feature>
<dbReference type="PROSITE" id="PS50048">
    <property type="entry name" value="ZN2_CY6_FUNGAL_2"/>
    <property type="match status" value="1"/>
</dbReference>
<evidence type="ECO:0000256" key="5">
    <source>
        <dbReference type="ARBA" id="ARBA00023163"/>
    </source>
</evidence>
<dbReference type="SMART" id="SM00066">
    <property type="entry name" value="GAL4"/>
    <property type="match status" value="1"/>
</dbReference>
<sequence>MERQDDSPEKKQPRAEALATANNGDTQPKKLNVRKRTKTGCLTCRRRRIKCDEGKPTCNNCIKSKRQCEGYNQRLTFKEPLGAFQQASVIGPSSQGFQQEPETLANSSVPAGLNPSQSGVTSAPSVLPGPLPAIAPKPPSLDLSGAVSFSLDQAYQDFRGSSSSGALVSQSPAHFSAHQHANARAHLVSSSEVPDIGISWPDSRTTSSLKLLEPSVSLGRHSSGYNAFSAELADVSVPFGRRLTSETQIQQFGASQTFLRPLASDGHDYVTTSHQPAGGEDYWDPDDEASMVDSNDEYDLDNPVGYTEPEQLGSSLARRLGSPLDLYSTQLRSFQGPLDDSVLATYQPSSTNSPLNDQQTAAVFCYFVRVTGPSLSLYERRPFDSWPLFEGRPVPKARQHIWTYTFPILAFNHPALLQAILALGSLQMAKLQGVPPTASMKHYHLSLRRIAKNYQSPQRRTQLATLAATLLLGFYEVWNSDHDKWCKHMWGARAIIKDIPLLEMTRAVVRLKRASRQQRREFLDSQLGNPFLSQADDIDGTDFSEVDASLVTQLTGRPVAYEEDGHSFAPGQGQFSSRYTERDLENYEHLSDLYWWYCKMDVYQSILGGTKLLMDYDLWTQCAPRAPFGKIDAVFGTYDHLLLLLGRLANFASLDLARKRKARRADSSTKGSNPSPPMFPGLMPSKGQVTVPTGFSPPRETTPQSENSDDLDLEESTKAAYREWEDIQKAFEIFRINLGPDFEPMGPEIGPPAHTPFGPALKYRTYSIAGIWMNYCMGQIVLQRSHPSMPPFAMLAAGMAAQKTGRWANKIGRIAAGLEENCDRMFEVSTTLGSALIESCFCLFVAGVQYQDEAQRHWSVRRMHDIARLTGWQSARQIADGCESAWTKAASVGRGPPYQRAPELELAVPPSVWINPRRIDRKIRELETDQGKFVLTKSERAHYALGLLSMEQDMDKLELHDEI</sequence>
<dbReference type="PANTHER" id="PTHR37534:SF23">
    <property type="entry name" value="ZN(II)2CYS6 TRANSCRIPTION FACTOR (EUROFUNG)"/>
    <property type="match status" value="1"/>
</dbReference>
<evidence type="ECO:0000256" key="7">
    <source>
        <dbReference type="SAM" id="MobiDB-lite"/>
    </source>
</evidence>
<organism evidence="9 10">
    <name type="scientific">Phialemonium thermophilum</name>
    <dbReference type="NCBI Taxonomy" id="223376"/>
    <lineage>
        <taxon>Eukaryota</taxon>
        <taxon>Fungi</taxon>
        <taxon>Dikarya</taxon>
        <taxon>Ascomycota</taxon>
        <taxon>Pezizomycotina</taxon>
        <taxon>Sordariomycetes</taxon>
        <taxon>Sordariomycetidae</taxon>
        <taxon>Cephalothecales</taxon>
        <taxon>Cephalothecaceae</taxon>
        <taxon>Phialemonium</taxon>
    </lineage>
</organism>
<feature type="region of interest" description="Disordered" evidence="7">
    <location>
        <begin position="662"/>
        <end position="713"/>
    </location>
</feature>
<evidence type="ECO:0000256" key="6">
    <source>
        <dbReference type="ARBA" id="ARBA00023242"/>
    </source>
</evidence>
<dbReference type="Pfam" id="PF11951">
    <property type="entry name" value="Fungal_trans_2"/>
    <property type="match status" value="1"/>
</dbReference>
<proteinExistence type="predicted"/>
<dbReference type="SUPFAM" id="SSF57701">
    <property type="entry name" value="Zn2/Cys6 DNA-binding domain"/>
    <property type="match status" value="1"/>
</dbReference>
<evidence type="ECO:0000256" key="1">
    <source>
        <dbReference type="ARBA" id="ARBA00004123"/>
    </source>
</evidence>
<name>A0ABR3Y695_9PEZI</name>
<keyword evidence="5" id="KW-0804">Transcription</keyword>
<feature type="compositionally biased region" description="Basic and acidic residues" evidence="7">
    <location>
        <begin position="1"/>
        <end position="14"/>
    </location>
</feature>
<comment type="subcellular location">
    <subcellularLocation>
        <location evidence="1">Nucleus</location>
    </subcellularLocation>
</comment>
<evidence type="ECO:0000313" key="9">
    <source>
        <dbReference type="EMBL" id="KAL1883806.1"/>
    </source>
</evidence>
<dbReference type="CDD" id="cd00067">
    <property type="entry name" value="GAL4"/>
    <property type="match status" value="1"/>
</dbReference>
<dbReference type="InterPro" id="IPR021858">
    <property type="entry name" value="Fun_TF"/>
</dbReference>
<feature type="compositionally biased region" description="Polar residues" evidence="7">
    <location>
        <begin position="687"/>
        <end position="706"/>
    </location>
</feature>
<evidence type="ECO:0000256" key="4">
    <source>
        <dbReference type="ARBA" id="ARBA00023125"/>
    </source>
</evidence>
<dbReference type="InterPro" id="IPR036864">
    <property type="entry name" value="Zn2-C6_fun-type_DNA-bd_sf"/>
</dbReference>
<evidence type="ECO:0000259" key="8">
    <source>
        <dbReference type="PROSITE" id="PS50048"/>
    </source>
</evidence>
<reference evidence="9 10" key="1">
    <citation type="journal article" date="2024" name="Commun. Biol.">
        <title>Comparative genomic analysis of thermophilic fungi reveals convergent evolutionary adaptations and gene losses.</title>
        <authorList>
            <person name="Steindorff A.S."/>
            <person name="Aguilar-Pontes M.V."/>
            <person name="Robinson A.J."/>
            <person name="Andreopoulos B."/>
            <person name="LaButti K."/>
            <person name="Kuo A."/>
            <person name="Mondo S."/>
            <person name="Riley R."/>
            <person name="Otillar R."/>
            <person name="Haridas S."/>
            <person name="Lipzen A."/>
            <person name="Grimwood J."/>
            <person name="Schmutz J."/>
            <person name="Clum A."/>
            <person name="Reid I.D."/>
            <person name="Moisan M.C."/>
            <person name="Butler G."/>
            <person name="Nguyen T.T.M."/>
            <person name="Dewar K."/>
            <person name="Conant G."/>
            <person name="Drula E."/>
            <person name="Henrissat B."/>
            <person name="Hansel C."/>
            <person name="Singer S."/>
            <person name="Hutchinson M.I."/>
            <person name="de Vries R.P."/>
            <person name="Natvig D.O."/>
            <person name="Powell A.J."/>
            <person name="Tsang A."/>
            <person name="Grigoriev I.V."/>
        </authorList>
    </citation>
    <scope>NUCLEOTIDE SEQUENCE [LARGE SCALE GENOMIC DNA]</scope>
    <source>
        <strain evidence="9 10">ATCC 24622</strain>
    </source>
</reference>
<dbReference type="InterPro" id="IPR001138">
    <property type="entry name" value="Zn2Cys6_DnaBD"/>
</dbReference>
<dbReference type="Proteomes" id="UP001586593">
    <property type="component" value="Unassembled WGS sequence"/>
</dbReference>
<dbReference type="Pfam" id="PF00172">
    <property type="entry name" value="Zn_clus"/>
    <property type="match status" value="1"/>
</dbReference>
<dbReference type="EMBL" id="JAZHXJ010000006">
    <property type="protein sequence ID" value="KAL1883806.1"/>
    <property type="molecule type" value="Genomic_DNA"/>
</dbReference>
<keyword evidence="10" id="KW-1185">Reference proteome</keyword>
<dbReference type="PROSITE" id="PS00463">
    <property type="entry name" value="ZN2_CY6_FUNGAL_1"/>
    <property type="match status" value="1"/>
</dbReference>
<keyword evidence="2" id="KW-0862">Zinc</keyword>
<keyword evidence="4" id="KW-0238">DNA-binding</keyword>
<keyword evidence="6" id="KW-0539">Nucleus</keyword>
<evidence type="ECO:0000256" key="3">
    <source>
        <dbReference type="ARBA" id="ARBA00023015"/>
    </source>
</evidence>
<gene>
    <name evidence="9" type="ORF">VTK73DRAFT_8342</name>
</gene>